<evidence type="ECO:0000313" key="1">
    <source>
        <dbReference type="EMBL" id="RMI42087.1"/>
    </source>
</evidence>
<dbReference type="Proteomes" id="UP000282674">
    <property type="component" value="Unassembled WGS sequence"/>
</dbReference>
<reference evidence="1 2" key="1">
    <citation type="submission" date="2018-10" db="EMBL/GenBank/DDBJ databases">
        <title>Isolation from soil.</title>
        <authorList>
            <person name="Hu J."/>
        </authorList>
    </citation>
    <scope>NUCLEOTIDE SEQUENCE [LARGE SCALE GENOMIC DNA]</scope>
    <source>
        <strain evidence="1 2">NEAU-Ht49</strain>
    </source>
</reference>
<keyword evidence="2" id="KW-1185">Reference proteome</keyword>
<dbReference type="AlphaFoldDB" id="A0A3M2LXM8"/>
<dbReference type="InterPro" id="IPR006764">
    <property type="entry name" value="SAM_dep_MeTrfase_SAV2177_type"/>
</dbReference>
<dbReference type="Gene3D" id="3.40.50.150">
    <property type="entry name" value="Vaccinia Virus protein VP39"/>
    <property type="match status" value="1"/>
</dbReference>
<protein>
    <submittedName>
        <fullName evidence="1">Uncharacterized protein</fullName>
    </submittedName>
</protein>
<organism evidence="1 2">
    <name type="scientific">Actinomadura harenae</name>
    <dbReference type="NCBI Taxonomy" id="2483351"/>
    <lineage>
        <taxon>Bacteria</taxon>
        <taxon>Bacillati</taxon>
        <taxon>Actinomycetota</taxon>
        <taxon>Actinomycetes</taxon>
        <taxon>Streptosporangiales</taxon>
        <taxon>Thermomonosporaceae</taxon>
        <taxon>Actinomadura</taxon>
    </lineage>
</organism>
<dbReference type="OrthoDB" id="4334964at2"/>
<comment type="caution">
    <text evidence="1">The sequence shown here is derived from an EMBL/GenBank/DDBJ whole genome shotgun (WGS) entry which is preliminary data.</text>
</comment>
<evidence type="ECO:0000313" key="2">
    <source>
        <dbReference type="Proteomes" id="UP000282674"/>
    </source>
</evidence>
<dbReference type="EMBL" id="RFFG01000036">
    <property type="protein sequence ID" value="RMI42087.1"/>
    <property type="molecule type" value="Genomic_DNA"/>
</dbReference>
<name>A0A3M2LXM8_9ACTN</name>
<gene>
    <name evidence="1" type="ORF">EBO15_20770</name>
</gene>
<dbReference type="Pfam" id="PF04672">
    <property type="entry name" value="Methyltransf_19"/>
    <property type="match status" value="1"/>
</dbReference>
<dbReference type="InterPro" id="IPR029063">
    <property type="entry name" value="SAM-dependent_MTases_sf"/>
</dbReference>
<proteinExistence type="predicted"/>
<accession>A0A3M2LXM8</accession>
<sequence>MPTEGGRIALTGTVLLEAYARRGGLIENATVYVRAGAKRYYARTPEYLARFFKGLELVEPGIVSTPLWRPEPTRVGRPQPVDAFAGVGVKL</sequence>